<comment type="caution">
    <text evidence="8">The sequence shown here is derived from an EMBL/GenBank/DDBJ whole genome shotgun (WGS) entry which is preliminary data.</text>
</comment>
<dbReference type="SUPFAM" id="SSF52518">
    <property type="entry name" value="Thiamin diphosphate-binding fold (THDP-binding)"/>
    <property type="match status" value="2"/>
</dbReference>
<evidence type="ECO:0000256" key="2">
    <source>
        <dbReference type="ARBA" id="ARBA00007812"/>
    </source>
</evidence>
<dbReference type="Gene3D" id="3.40.50.970">
    <property type="match status" value="2"/>
</dbReference>
<dbReference type="InterPro" id="IPR012001">
    <property type="entry name" value="Thiamin_PyroP_enz_TPP-bd_dom"/>
</dbReference>
<dbReference type="SUPFAM" id="SSF52467">
    <property type="entry name" value="DHS-like NAD/FAD-binding domain"/>
    <property type="match status" value="1"/>
</dbReference>
<feature type="domain" description="Thiamine pyrophosphate enzyme TPP-binding" evidence="6">
    <location>
        <begin position="387"/>
        <end position="526"/>
    </location>
</feature>
<dbReference type="InterPro" id="IPR029035">
    <property type="entry name" value="DHS-like_NAD/FAD-binding_dom"/>
</dbReference>
<comment type="cofactor">
    <cofactor evidence="1">
        <name>thiamine diphosphate</name>
        <dbReference type="ChEBI" id="CHEBI:58937"/>
    </cofactor>
</comment>
<dbReference type="Proteomes" id="UP001549031">
    <property type="component" value="Unassembled WGS sequence"/>
</dbReference>
<dbReference type="CDD" id="cd00568">
    <property type="entry name" value="TPP_enzymes"/>
    <property type="match status" value="1"/>
</dbReference>
<evidence type="ECO:0000259" key="6">
    <source>
        <dbReference type="Pfam" id="PF02775"/>
    </source>
</evidence>
<reference evidence="8 9" key="1">
    <citation type="submission" date="2024-06" db="EMBL/GenBank/DDBJ databases">
        <title>Genomic Encyclopedia of Type Strains, Phase IV (KMG-IV): sequencing the most valuable type-strain genomes for metagenomic binning, comparative biology and taxonomic classification.</title>
        <authorList>
            <person name="Goeker M."/>
        </authorList>
    </citation>
    <scope>NUCLEOTIDE SEQUENCE [LARGE SCALE GENOMIC DNA]</scope>
    <source>
        <strain evidence="8 9">DSM 105042</strain>
    </source>
</reference>
<dbReference type="PROSITE" id="PS00187">
    <property type="entry name" value="TPP_ENZYMES"/>
    <property type="match status" value="1"/>
</dbReference>
<dbReference type="InterPro" id="IPR000399">
    <property type="entry name" value="TPP-bd_CS"/>
</dbReference>
<dbReference type="Pfam" id="PF02776">
    <property type="entry name" value="TPP_enzyme_N"/>
    <property type="match status" value="1"/>
</dbReference>
<sequence>MTHHVFESLADSFLAEGIDTCFALLGDANMNWATALADKGVRMIYVRHEHCAVAAATAYARKSGGVGIATVTCGPGLTQVLTALPAAVRARIPLVIFAGESPLGVAWYNQAIDQAPFIVATGARYRPLHHVPRMAEAIRDAFAEAKQSRCPVVVGVPFDLQAKVLSEPMALPAPSDEILPRPGPIVPHPDDLAAVVARIDAAQRVVIMGGLGAAAASAAPACQALGERLGALMATTLPARGLFHGDPFCIGIAGGFSSTLARALLEEADLVLAFGCGLTQHTLDKGKLFPKAQILQIDIDPQAISQGMVPATAYLRGDARLCAEALTEAVQVKPGWRNPRLGRAIATAPSDTATFPPEPDALDPRDVVKALDATLPQDWQMVNSSGHCSFFFAHMNRPYETFLTIREFGAIGNGVSYAMGVAAARPGDTVVLFDGDGSLLMHMQELETYNRHGLNILICVLNDGAYGSEIHKLRDEGLSEAGAVFGRTDLAAIARGFGISGIRITDLTDIPERVAEFARTGGAAVWDFPVSDRVASPVIRRAHPNGHKGIEKPVIVDALL</sequence>
<dbReference type="InterPro" id="IPR029061">
    <property type="entry name" value="THDP-binding"/>
</dbReference>
<name>A0ABV2HBL7_9HYPH</name>
<dbReference type="PANTHER" id="PTHR18968:SF13">
    <property type="entry name" value="ACETOLACTATE SYNTHASE CATALYTIC SUBUNIT, MITOCHONDRIAL"/>
    <property type="match status" value="1"/>
</dbReference>
<dbReference type="Pfam" id="PF00205">
    <property type="entry name" value="TPP_enzyme_M"/>
    <property type="match status" value="1"/>
</dbReference>
<dbReference type="EMBL" id="JBEPLJ010000017">
    <property type="protein sequence ID" value="MET3587952.1"/>
    <property type="molecule type" value="Genomic_DNA"/>
</dbReference>
<evidence type="ECO:0000256" key="3">
    <source>
        <dbReference type="ARBA" id="ARBA00023052"/>
    </source>
</evidence>
<evidence type="ECO:0000259" key="5">
    <source>
        <dbReference type="Pfam" id="PF00205"/>
    </source>
</evidence>
<keyword evidence="3 4" id="KW-0786">Thiamine pyrophosphate</keyword>
<evidence type="ECO:0000259" key="7">
    <source>
        <dbReference type="Pfam" id="PF02776"/>
    </source>
</evidence>
<evidence type="ECO:0000313" key="9">
    <source>
        <dbReference type="Proteomes" id="UP001549031"/>
    </source>
</evidence>
<feature type="domain" description="Thiamine pyrophosphate enzyme N-terminal TPP-binding" evidence="7">
    <location>
        <begin position="5"/>
        <end position="104"/>
    </location>
</feature>
<dbReference type="Gene3D" id="3.40.50.1220">
    <property type="entry name" value="TPP-binding domain"/>
    <property type="match status" value="1"/>
</dbReference>
<comment type="similarity">
    <text evidence="2 4">Belongs to the TPP enzyme family.</text>
</comment>
<dbReference type="PANTHER" id="PTHR18968">
    <property type="entry name" value="THIAMINE PYROPHOSPHATE ENZYMES"/>
    <property type="match status" value="1"/>
</dbReference>
<feature type="domain" description="Thiamine pyrophosphate enzyme central" evidence="5">
    <location>
        <begin position="193"/>
        <end position="326"/>
    </location>
</feature>
<evidence type="ECO:0000256" key="4">
    <source>
        <dbReference type="RuleBase" id="RU362132"/>
    </source>
</evidence>
<gene>
    <name evidence="8" type="ORF">ABID21_004084</name>
</gene>
<dbReference type="Pfam" id="PF02775">
    <property type="entry name" value="TPP_enzyme_C"/>
    <property type="match status" value="1"/>
</dbReference>
<dbReference type="InterPro" id="IPR012000">
    <property type="entry name" value="Thiamin_PyroP_enz_cen_dom"/>
</dbReference>
<dbReference type="InterPro" id="IPR045229">
    <property type="entry name" value="TPP_enz"/>
</dbReference>
<evidence type="ECO:0000313" key="8">
    <source>
        <dbReference type="EMBL" id="MET3587952.1"/>
    </source>
</evidence>
<dbReference type="CDD" id="cd07035">
    <property type="entry name" value="TPP_PYR_POX_like"/>
    <property type="match status" value="1"/>
</dbReference>
<protein>
    <submittedName>
        <fullName evidence="8">Thiamine pyrophosphate-dependent acetolactate synthase large subunit-like protein</fullName>
    </submittedName>
</protein>
<accession>A0ABV2HBL7</accession>
<proteinExistence type="inferred from homology"/>
<organism evidence="8 9">
    <name type="scientific">Pseudorhizobium tarimense</name>
    <dbReference type="NCBI Taxonomy" id="1079109"/>
    <lineage>
        <taxon>Bacteria</taxon>
        <taxon>Pseudomonadati</taxon>
        <taxon>Pseudomonadota</taxon>
        <taxon>Alphaproteobacteria</taxon>
        <taxon>Hyphomicrobiales</taxon>
        <taxon>Rhizobiaceae</taxon>
        <taxon>Rhizobium/Agrobacterium group</taxon>
        <taxon>Pseudorhizobium</taxon>
    </lineage>
</organism>
<dbReference type="InterPro" id="IPR011766">
    <property type="entry name" value="TPP_enzyme_TPP-bd"/>
</dbReference>
<keyword evidence="9" id="KW-1185">Reference proteome</keyword>
<dbReference type="RefSeq" id="WP_247245603.1">
    <property type="nucleotide sequence ID" value="NZ_JALJRA010000017.1"/>
</dbReference>
<evidence type="ECO:0000256" key="1">
    <source>
        <dbReference type="ARBA" id="ARBA00001964"/>
    </source>
</evidence>